<protein>
    <submittedName>
        <fullName evidence="2">3-oxoacyl-(Acyl carrier protein) synthase</fullName>
    </submittedName>
</protein>
<dbReference type="RefSeq" id="WP_106090953.1">
    <property type="nucleotide sequence ID" value="NZ_PVNL01000077.1"/>
</dbReference>
<evidence type="ECO:0000256" key="1">
    <source>
        <dbReference type="SAM" id="SignalP"/>
    </source>
</evidence>
<evidence type="ECO:0000313" key="2">
    <source>
        <dbReference type="EMBL" id="PRQ06323.1"/>
    </source>
</evidence>
<evidence type="ECO:0000313" key="3">
    <source>
        <dbReference type="Proteomes" id="UP000238823"/>
    </source>
</evidence>
<keyword evidence="1" id="KW-0732">Signal</keyword>
<reference evidence="2 3" key="1">
    <citation type="submission" date="2018-03" db="EMBL/GenBank/DDBJ databases">
        <title>Draft Genome Sequences of the Obligatory Marine Myxobacteria Enhygromyxa salina SWB007.</title>
        <authorList>
            <person name="Poehlein A."/>
            <person name="Moghaddam J.A."/>
            <person name="Harms H."/>
            <person name="Alanjari M."/>
            <person name="Koenig G.M."/>
            <person name="Daniel R."/>
            <person name="Schaeberle T.F."/>
        </authorList>
    </citation>
    <scope>NUCLEOTIDE SEQUENCE [LARGE SCALE GENOMIC DNA]</scope>
    <source>
        <strain evidence="2 3">SWB007</strain>
    </source>
</reference>
<dbReference type="OrthoDB" id="3078238at2"/>
<dbReference type="Gene3D" id="3.40.47.10">
    <property type="match status" value="2"/>
</dbReference>
<organism evidence="2 3">
    <name type="scientific">Enhygromyxa salina</name>
    <dbReference type="NCBI Taxonomy" id="215803"/>
    <lineage>
        <taxon>Bacteria</taxon>
        <taxon>Pseudomonadati</taxon>
        <taxon>Myxococcota</taxon>
        <taxon>Polyangia</taxon>
        <taxon>Nannocystales</taxon>
        <taxon>Nannocystaceae</taxon>
        <taxon>Enhygromyxa</taxon>
    </lineage>
</organism>
<dbReference type="SUPFAM" id="SSF53901">
    <property type="entry name" value="Thiolase-like"/>
    <property type="match status" value="2"/>
</dbReference>
<dbReference type="AlphaFoldDB" id="A0A2S9YMK3"/>
<feature type="signal peptide" evidence="1">
    <location>
        <begin position="1"/>
        <end position="24"/>
    </location>
</feature>
<dbReference type="InterPro" id="IPR016039">
    <property type="entry name" value="Thiolase-like"/>
</dbReference>
<feature type="chain" id="PRO_5015658930" evidence="1">
    <location>
        <begin position="25"/>
        <end position="342"/>
    </location>
</feature>
<dbReference type="Proteomes" id="UP000238823">
    <property type="component" value="Unassembled WGS sequence"/>
</dbReference>
<gene>
    <name evidence="2" type="ORF">ENSA7_40000</name>
</gene>
<comment type="caution">
    <text evidence="2">The sequence shown here is derived from an EMBL/GenBank/DDBJ whole genome shotgun (WGS) entry which is preliminary data.</text>
</comment>
<sequence>MKPVSIVATGLVSAVGIGSAPACAAMRASINAFTEIRYHTDSRAIIGAPVPLLEPERPAIERAAALLTTAMEELAEHVTREDRSSLAVIVACCEPDRPVIDEGRARWLGTVAAGALGDGPQPRVVHVLRGGPPAGFRALALARELLIQGQVGAAIVCATDSLFDGRSLAWLADRRPLRTTLGSDGTIPGEAGAALLVRATQGRTPQLQLIGLGFGDEPSIRSGAPLRADGLVAAMRMALTEAGLGMHDIALRQAHGASGALEFKEHILALTRLLRVRVESMPIWLIAETLGDVGTSAGLVQITRAHQALLRGYLPGPVILCTAGDHHGERSALVVRAHGAPC</sequence>
<proteinExistence type="predicted"/>
<dbReference type="EMBL" id="PVNL01000077">
    <property type="protein sequence ID" value="PRQ06323.1"/>
    <property type="molecule type" value="Genomic_DNA"/>
</dbReference>
<accession>A0A2S9YMK3</accession>
<name>A0A2S9YMK3_9BACT</name>
<dbReference type="GO" id="GO:0016746">
    <property type="term" value="F:acyltransferase activity"/>
    <property type="evidence" value="ECO:0007669"/>
    <property type="project" value="InterPro"/>
</dbReference>